<protein>
    <recommendedName>
        <fullName evidence="4">Phage holin family protein</fullName>
    </recommendedName>
</protein>
<gene>
    <name evidence="2" type="ORF">D3M59_00675</name>
</gene>
<comment type="caution">
    <text evidence="2">The sequence shown here is derived from an EMBL/GenBank/DDBJ whole genome shotgun (WGS) entry which is preliminary data.</text>
</comment>
<dbReference type="Proteomes" id="UP000285023">
    <property type="component" value="Unassembled WGS sequence"/>
</dbReference>
<organism evidence="2 3">
    <name type="scientific">Sphingomonas edaphi</name>
    <dbReference type="NCBI Taxonomy" id="2315689"/>
    <lineage>
        <taxon>Bacteria</taxon>
        <taxon>Pseudomonadati</taxon>
        <taxon>Pseudomonadota</taxon>
        <taxon>Alphaproteobacteria</taxon>
        <taxon>Sphingomonadales</taxon>
        <taxon>Sphingomonadaceae</taxon>
        <taxon>Sphingomonas</taxon>
    </lineage>
</organism>
<keyword evidence="1" id="KW-0472">Membrane</keyword>
<evidence type="ECO:0000313" key="2">
    <source>
        <dbReference type="EMBL" id="RIX31574.1"/>
    </source>
</evidence>
<evidence type="ECO:0000313" key="3">
    <source>
        <dbReference type="Proteomes" id="UP000285023"/>
    </source>
</evidence>
<dbReference type="RefSeq" id="WP_119530568.1">
    <property type="nucleotide sequence ID" value="NZ_QXTF01000001.1"/>
</dbReference>
<keyword evidence="1" id="KW-0812">Transmembrane</keyword>
<feature type="transmembrane region" description="Helical" evidence="1">
    <location>
        <begin position="82"/>
        <end position="103"/>
    </location>
</feature>
<dbReference type="EMBL" id="QXTF01000001">
    <property type="protein sequence ID" value="RIX31574.1"/>
    <property type="molecule type" value="Genomic_DNA"/>
</dbReference>
<proteinExistence type="predicted"/>
<dbReference type="InterPro" id="IPR009937">
    <property type="entry name" value="Phage_holin_3_6"/>
</dbReference>
<evidence type="ECO:0000256" key="1">
    <source>
        <dbReference type="SAM" id="Phobius"/>
    </source>
</evidence>
<evidence type="ECO:0008006" key="4">
    <source>
        <dbReference type="Google" id="ProtNLM"/>
    </source>
</evidence>
<dbReference type="Pfam" id="PF07332">
    <property type="entry name" value="Phage_holin_3_6"/>
    <property type="match status" value="1"/>
</dbReference>
<sequence>MADGGVDEDEKPVGELFGRLIDESKAYAKAELGLAKVTAEAKAQAAKKPALLGIAAFLFLQAAVVVLCITLALALATLIGPLAGGLIATIVALGIAAGLGLMAKKALESGQ</sequence>
<keyword evidence="3" id="KW-1185">Reference proteome</keyword>
<name>A0A418Q175_9SPHN</name>
<keyword evidence="1" id="KW-1133">Transmembrane helix</keyword>
<reference evidence="2 3" key="1">
    <citation type="submission" date="2018-09" db="EMBL/GenBank/DDBJ databases">
        <title>Sphingomonas sp. DAC4.</title>
        <authorList>
            <person name="Seo T."/>
        </authorList>
    </citation>
    <scope>NUCLEOTIDE SEQUENCE [LARGE SCALE GENOMIC DNA]</scope>
    <source>
        <strain evidence="2 3">DAC4</strain>
    </source>
</reference>
<feature type="transmembrane region" description="Helical" evidence="1">
    <location>
        <begin position="50"/>
        <end position="76"/>
    </location>
</feature>
<dbReference type="AlphaFoldDB" id="A0A418Q175"/>
<accession>A0A418Q175</accession>